<dbReference type="RefSeq" id="WP_144420314.1">
    <property type="nucleotide sequence ID" value="NZ_JBIAFS010000009.1"/>
</dbReference>
<dbReference type="Pfam" id="PF13560">
    <property type="entry name" value="HTH_31"/>
    <property type="match status" value="1"/>
</dbReference>
<organism evidence="2 3">
    <name type="scientific">Micromonospora haikouensis</name>
    <dbReference type="NCBI Taxonomy" id="686309"/>
    <lineage>
        <taxon>Bacteria</taxon>
        <taxon>Bacillati</taxon>
        <taxon>Actinomycetota</taxon>
        <taxon>Actinomycetes</taxon>
        <taxon>Micromonosporales</taxon>
        <taxon>Micromonosporaceae</taxon>
        <taxon>Micromonospora</taxon>
    </lineage>
</organism>
<dbReference type="Proteomes" id="UP000032254">
    <property type="component" value="Unassembled WGS sequence"/>
</dbReference>
<dbReference type="SMART" id="SM00530">
    <property type="entry name" value="HTH_XRE"/>
    <property type="match status" value="1"/>
</dbReference>
<evidence type="ECO:0000259" key="1">
    <source>
        <dbReference type="PROSITE" id="PS50943"/>
    </source>
</evidence>
<dbReference type="CDD" id="cd00093">
    <property type="entry name" value="HTH_XRE"/>
    <property type="match status" value="1"/>
</dbReference>
<name>A0A0D0UV53_9ACTN</name>
<dbReference type="InterPro" id="IPR010982">
    <property type="entry name" value="Lambda_DNA-bd_dom_sf"/>
</dbReference>
<dbReference type="GeneID" id="301305701"/>
<evidence type="ECO:0000313" key="2">
    <source>
        <dbReference type="EMBL" id="KIR62637.1"/>
    </source>
</evidence>
<dbReference type="OrthoDB" id="3356937at2"/>
<dbReference type="AlphaFoldDB" id="A0A0D0UV53"/>
<accession>A0A0D0UV53</accession>
<dbReference type="GO" id="GO:0003677">
    <property type="term" value="F:DNA binding"/>
    <property type="evidence" value="ECO:0007669"/>
    <property type="project" value="InterPro"/>
</dbReference>
<dbReference type="SUPFAM" id="SSF47413">
    <property type="entry name" value="lambda repressor-like DNA-binding domains"/>
    <property type="match status" value="1"/>
</dbReference>
<comment type="caution">
    <text evidence="2">The sequence shown here is derived from an EMBL/GenBank/DDBJ whole genome shotgun (WGS) entry which is preliminary data.</text>
</comment>
<evidence type="ECO:0000313" key="3">
    <source>
        <dbReference type="Proteomes" id="UP000032254"/>
    </source>
</evidence>
<proteinExistence type="predicted"/>
<dbReference type="EMBL" id="JXSX01000002">
    <property type="protein sequence ID" value="KIR62637.1"/>
    <property type="molecule type" value="Genomic_DNA"/>
</dbReference>
<dbReference type="PATRIC" id="fig|47853.6.peg.3500"/>
<reference evidence="2 3" key="1">
    <citation type="submission" date="2015-01" db="EMBL/GenBank/DDBJ databases">
        <title>Sequencing and annotation of Micromonospora carbonacea strain JXNU-1 genome.</title>
        <authorList>
            <person name="Long Z."/>
            <person name="Huang Y."/>
            <person name="Jiang Y."/>
        </authorList>
    </citation>
    <scope>NUCLEOTIDE SEQUENCE [LARGE SCALE GENOMIC DNA]</scope>
    <source>
        <strain evidence="2 3">JXNU-1</strain>
    </source>
</reference>
<keyword evidence="3" id="KW-1185">Reference proteome</keyword>
<dbReference type="PROSITE" id="PS50943">
    <property type="entry name" value="HTH_CROC1"/>
    <property type="match status" value="1"/>
</dbReference>
<dbReference type="InterPro" id="IPR001387">
    <property type="entry name" value="Cro/C1-type_HTH"/>
</dbReference>
<dbReference type="Gene3D" id="1.10.260.40">
    <property type="entry name" value="lambda repressor-like DNA-binding domains"/>
    <property type="match status" value="1"/>
</dbReference>
<feature type="domain" description="HTH cro/C1-type" evidence="1">
    <location>
        <begin position="12"/>
        <end position="67"/>
    </location>
</feature>
<sequence length="399" mass="42544">MNVAELPIGRRVAHWRVRRRMTQQILADRLGRSKSWVDKVERGVRALDRLSVIREVAEALRVEPAVLLGRSLPLPTEGDTAESQADAIRAALARYDFTQRGHSPGPVTPVAELSRRVGHAWLTYQHAHHPQLLRILPGLLGDAQRTHTAQPTHTVDLLVQVYRVTSSVLVKLGQADIAWLAADRAVAVAADDPLLAAVAAIPLAQSLRAFRGDRMAMAVALAAAHSITTPNPDETPPGELSVLGTLLLEAALAAASRGDPCGVHELTDQAAEVAELVGDGHDHHWTCFGPAAVELARVAAAVDLGDAADAITRHEKITRWDQWPRLPAERRATHLIDAAQAYLQVGDLAAAGRSLVDADRIAPAETRSRPAVRTVIAAAARGGPATAGVARLASILGVT</sequence>
<protein>
    <submittedName>
        <fullName evidence="2">XRE family transcriptional regulator</fullName>
    </submittedName>
</protein>
<gene>
    <name evidence="2" type="ORF">TK50_16720</name>
</gene>